<dbReference type="InterPro" id="IPR050835">
    <property type="entry name" value="ABC_transporter_sub-D"/>
</dbReference>
<reference evidence="13" key="1">
    <citation type="submission" date="2017-11" db="EMBL/GenBank/DDBJ databases">
        <authorList>
            <person name="Chan K.G."/>
            <person name="Lee L.S."/>
        </authorList>
    </citation>
    <scope>NUCLEOTIDE SEQUENCE [LARGE SCALE GENOMIC DNA]</scope>
    <source>
        <strain evidence="13">DSM 100970</strain>
    </source>
</reference>
<dbReference type="KEGG" id="nba:CUN60_01540"/>
<feature type="transmembrane region" description="Helical" evidence="9">
    <location>
        <begin position="159"/>
        <end position="179"/>
    </location>
</feature>
<dbReference type="SUPFAM" id="SSF52540">
    <property type="entry name" value="P-loop containing nucleoside triphosphate hydrolases"/>
    <property type="match status" value="1"/>
</dbReference>
<dbReference type="EMBL" id="CP024847">
    <property type="protein sequence ID" value="AUR51040.1"/>
    <property type="molecule type" value="Genomic_DNA"/>
</dbReference>
<gene>
    <name evidence="12" type="ORF">CUN60_01540</name>
</gene>
<sequence>MQPSNGRSGYNRKAIDWIKDAWHLAKPYWTSEQKYKAYAQIIAVIALNLAYVYITVVANSWYNSFYDALQRYDKKLFTPLVIKFGWIAFFNVVVQLISFYIRKHLEIGWRRWMTDRYLNNWLSNQAYYKSRFTEKVDNPDQRISEDIGSFIGSSLDLSLGLLTSIVSLFSFVGILWHLSGNFNFTLLGHKLYIPGYMVWLAVLYAGLGTYITFKIGKPLIKLNFRQQVYEADFRFGLLRIREYSEEIAFYNGEQQEKTGLTGKFHNVVDNFMRVVKRTLKINGFNFAYGQTSVLFPLLVNVPRYLAKGMTLGDLMQTMSAFGRVQDALSYFLDAYGSLAGWRAVMDRLYGFEESVVNATNLHGLEKLPDQNGLLLVSNLSINLPNGKNLVQGINFKLSAGDRLLIRGRSGSGKTTLLRSLAGLWPYSTGEIRVADVASNELFVGQRPYVPAIRLREAICYPLIENLPNDEALKVVLRECGIAYLASRLDEISDWGKILSLGEQQRLAFARILINAPTVIYLDESTSALDEEMEQHLYQLLQDKLPASVVISVGHRSTLKQWHNQELDFNQLQSA</sequence>
<dbReference type="GO" id="GO:0140359">
    <property type="term" value="F:ABC-type transporter activity"/>
    <property type="evidence" value="ECO:0007669"/>
    <property type="project" value="InterPro"/>
</dbReference>
<dbReference type="Gene3D" id="3.40.50.300">
    <property type="entry name" value="P-loop containing nucleotide triphosphate hydrolases"/>
    <property type="match status" value="1"/>
</dbReference>
<keyword evidence="5" id="KW-0547">Nucleotide-binding</keyword>
<dbReference type="SMART" id="SM00382">
    <property type="entry name" value="AAA"/>
    <property type="match status" value="1"/>
</dbReference>
<feature type="domain" description="ABC transmembrane type-1" evidence="11">
    <location>
        <begin position="41"/>
        <end position="340"/>
    </location>
</feature>
<protein>
    <submittedName>
        <fullName evidence="12">ABC transporter ATP-binding protein</fullName>
    </submittedName>
</protein>
<dbReference type="PANTHER" id="PTHR11384:SF59">
    <property type="entry name" value="LYSOSOMAL COBALAMIN TRANSPORTER ABCD4"/>
    <property type="match status" value="1"/>
</dbReference>
<dbReference type="GO" id="GO:0016887">
    <property type="term" value="F:ATP hydrolysis activity"/>
    <property type="evidence" value="ECO:0007669"/>
    <property type="project" value="InterPro"/>
</dbReference>
<dbReference type="Proteomes" id="UP000236655">
    <property type="component" value="Chromosome"/>
</dbReference>
<dbReference type="OrthoDB" id="9810134at2"/>
<dbReference type="PROSITE" id="PS50893">
    <property type="entry name" value="ABC_TRANSPORTER_2"/>
    <property type="match status" value="1"/>
</dbReference>
<feature type="transmembrane region" description="Helical" evidence="9">
    <location>
        <begin position="191"/>
        <end position="213"/>
    </location>
</feature>
<dbReference type="InterPro" id="IPR003593">
    <property type="entry name" value="AAA+_ATPase"/>
</dbReference>
<dbReference type="GO" id="GO:0005524">
    <property type="term" value="F:ATP binding"/>
    <property type="evidence" value="ECO:0007669"/>
    <property type="project" value="UniProtKB-KW"/>
</dbReference>
<dbReference type="InterPro" id="IPR003439">
    <property type="entry name" value="ABC_transporter-like_ATP-bd"/>
</dbReference>
<dbReference type="PROSITE" id="PS50929">
    <property type="entry name" value="ABC_TM1F"/>
    <property type="match status" value="1"/>
</dbReference>
<comment type="subcellular location">
    <subcellularLocation>
        <location evidence="1">Cell membrane</location>
        <topology evidence="1">Multi-pass membrane protein</topology>
    </subcellularLocation>
</comment>
<evidence type="ECO:0000256" key="7">
    <source>
        <dbReference type="ARBA" id="ARBA00022989"/>
    </source>
</evidence>
<evidence type="ECO:0000256" key="5">
    <source>
        <dbReference type="ARBA" id="ARBA00022741"/>
    </source>
</evidence>
<keyword evidence="8 9" id="KW-0472">Membrane</keyword>
<evidence type="ECO:0000259" key="11">
    <source>
        <dbReference type="PROSITE" id="PS50929"/>
    </source>
</evidence>
<keyword evidence="2" id="KW-0813">Transport</keyword>
<proteinExistence type="predicted"/>
<dbReference type="SUPFAM" id="SSF90123">
    <property type="entry name" value="ABC transporter transmembrane region"/>
    <property type="match status" value="1"/>
</dbReference>
<feature type="transmembrane region" description="Helical" evidence="9">
    <location>
        <begin position="82"/>
        <end position="101"/>
    </location>
</feature>
<dbReference type="Pfam" id="PF00005">
    <property type="entry name" value="ABC_tran"/>
    <property type="match status" value="1"/>
</dbReference>
<dbReference type="Gene3D" id="1.20.1560.10">
    <property type="entry name" value="ABC transporter type 1, transmembrane domain"/>
    <property type="match status" value="1"/>
</dbReference>
<evidence type="ECO:0000259" key="10">
    <source>
        <dbReference type="PROSITE" id="PS50893"/>
    </source>
</evidence>
<evidence type="ECO:0000256" key="4">
    <source>
        <dbReference type="ARBA" id="ARBA00022692"/>
    </source>
</evidence>
<dbReference type="AlphaFoldDB" id="A0A2I7N3K2"/>
<keyword evidence="3" id="KW-1003">Cell membrane</keyword>
<dbReference type="Pfam" id="PF06472">
    <property type="entry name" value="ABC_membrane_2"/>
    <property type="match status" value="1"/>
</dbReference>
<keyword evidence="13" id="KW-1185">Reference proteome</keyword>
<keyword evidence="7 9" id="KW-1133">Transmembrane helix</keyword>
<evidence type="ECO:0000256" key="2">
    <source>
        <dbReference type="ARBA" id="ARBA00022448"/>
    </source>
</evidence>
<evidence type="ECO:0000313" key="13">
    <source>
        <dbReference type="Proteomes" id="UP000236655"/>
    </source>
</evidence>
<evidence type="ECO:0000256" key="1">
    <source>
        <dbReference type="ARBA" id="ARBA00004651"/>
    </source>
</evidence>
<keyword evidence="6 12" id="KW-0067">ATP-binding</keyword>
<evidence type="ECO:0000313" key="12">
    <source>
        <dbReference type="EMBL" id="AUR51040.1"/>
    </source>
</evidence>
<keyword evidence="4 9" id="KW-0812">Transmembrane</keyword>
<dbReference type="InterPro" id="IPR027417">
    <property type="entry name" value="P-loop_NTPase"/>
</dbReference>
<dbReference type="RefSeq" id="WP_102950340.1">
    <property type="nucleotide sequence ID" value="NZ_CP024847.1"/>
</dbReference>
<dbReference type="CDD" id="cd03223">
    <property type="entry name" value="ABCD_peroxisomal_ALDP"/>
    <property type="match status" value="1"/>
</dbReference>
<name>A0A2I7N3K2_9NEIS</name>
<dbReference type="InterPro" id="IPR017871">
    <property type="entry name" value="ABC_transporter-like_CS"/>
</dbReference>
<dbReference type="PROSITE" id="PS00211">
    <property type="entry name" value="ABC_TRANSPORTER_1"/>
    <property type="match status" value="1"/>
</dbReference>
<organism evidence="12 13">
    <name type="scientific">Aquella oligotrophica</name>
    <dbReference type="NCBI Taxonomy" id="2067065"/>
    <lineage>
        <taxon>Bacteria</taxon>
        <taxon>Pseudomonadati</taxon>
        <taxon>Pseudomonadota</taxon>
        <taxon>Betaproteobacteria</taxon>
        <taxon>Neisseriales</taxon>
        <taxon>Neisseriaceae</taxon>
        <taxon>Aquella</taxon>
    </lineage>
</organism>
<feature type="domain" description="ABC transporter" evidence="10">
    <location>
        <begin position="374"/>
        <end position="574"/>
    </location>
</feature>
<dbReference type="PANTHER" id="PTHR11384">
    <property type="entry name" value="ATP-BINDING CASSETTE, SUB-FAMILY D MEMBER"/>
    <property type="match status" value="1"/>
</dbReference>
<evidence type="ECO:0000256" key="3">
    <source>
        <dbReference type="ARBA" id="ARBA00022475"/>
    </source>
</evidence>
<accession>A0A2I7N3K2</accession>
<evidence type="ECO:0000256" key="6">
    <source>
        <dbReference type="ARBA" id="ARBA00022840"/>
    </source>
</evidence>
<dbReference type="InterPro" id="IPR036640">
    <property type="entry name" value="ABC1_TM_sf"/>
</dbReference>
<dbReference type="GO" id="GO:0005886">
    <property type="term" value="C:plasma membrane"/>
    <property type="evidence" value="ECO:0007669"/>
    <property type="project" value="UniProtKB-SubCell"/>
</dbReference>
<feature type="transmembrane region" description="Helical" evidence="9">
    <location>
        <begin position="41"/>
        <end position="62"/>
    </location>
</feature>
<evidence type="ECO:0000256" key="8">
    <source>
        <dbReference type="ARBA" id="ARBA00023136"/>
    </source>
</evidence>
<evidence type="ECO:0000256" key="9">
    <source>
        <dbReference type="SAM" id="Phobius"/>
    </source>
</evidence>
<dbReference type="InterPro" id="IPR011527">
    <property type="entry name" value="ABC1_TM_dom"/>
</dbReference>